<evidence type="ECO:0000259" key="1">
    <source>
        <dbReference type="Pfam" id="PF00535"/>
    </source>
</evidence>
<dbReference type="InterPro" id="IPR001173">
    <property type="entry name" value="Glyco_trans_2-like"/>
</dbReference>
<dbReference type="CDD" id="cd00761">
    <property type="entry name" value="Glyco_tranf_GTA_type"/>
    <property type="match status" value="1"/>
</dbReference>
<feature type="domain" description="Glycosyltransferase 2-like" evidence="1">
    <location>
        <begin position="5"/>
        <end position="127"/>
    </location>
</feature>
<organism evidence="2">
    <name type="scientific">viral metagenome</name>
    <dbReference type="NCBI Taxonomy" id="1070528"/>
    <lineage>
        <taxon>unclassified sequences</taxon>
        <taxon>metagenomes</taxon>
        <taxon>organismal metagenomes</taxon>
    </lineage>
</organism>
<dbReference type="Gene3D" id="3.90.550.10">
    <property type="entry name" value="Spore Coat Polysaccharide Biosynthesis Protein SpsA, Chain A"/>
    <property type="match status" value="1"/>
</dbReference>
<accession>A0A6C0KWR7</accession>
<dbReference type="Pfam" id="PF00535">
    <property type="entry name" value="Glycos_transf_2"/>
    <property type="match status" value="1"/>
</dbReference>
<name>A0A6C0KWR7_9ZZZZ</name>
<dbReference type="AlphaFoldDB" id="A0A6C0KWR7"/>
<proteinExistence type="predicted"/>
<dbReference type="EMBL" id="MN740992">
    <property type="protein sequence ID" value="QHU21693.1"/>
    <property type="molecule type" value="Genomic_DNA"/>
</dbReference>
<evidence type="ECO:0000313" key="2">
    <source>
        <dbReference type="EMBL" id="QHU21693.1"/>
    </source>
</evidence>
<sequence>MYRAQTYPKEQMEWIILDDGQHKVEPLFIETDLPNIRYIPLETKYTMGAKLNMLKAEAKGDIVVVMDDDDYYPPTRVQLVVTAFQQNPKKQVAGCSEVYMYYTDTNEIYRTGPYHKRHALNCTLAWRNSYAKTHDYDYTERCAVEAKFLNDFTSPMVQLPSKETILHIIHSSNTFNAIKARTNGTLGLLQKTELKLEDFMKETNQFINAY</sequence>
<protein>
    <recommendedName>
        <fullName evidence="1">Glycosyltransferase 2-like domain-containing protein</fullName>
    </recommendedName>
</protein>
<dbReference type="SUPFAM" id="SSF53448">
    <property type="entry name" value="Nucleotide-diphospho-sugar transferases"/>
    <property type="match status" value="1"/>
</dbReference>
<reference evidence="2" key="1">
    <citation type="journal article" date="2020" name="Nature">
        <title>Giant virus diversity and host interactions through global metagenomics.</title>
        <authorList>
            <person name="Schulz F."/>
            <person name="Roux S."/>
            <person name="Paez-Espino D."/>
            <person name="Jungbluth S."/>
            <person name="Walsh D.A."/>
            <person name="Denef V.J."/>
            <person name="McMahon K.D."/>
            <person name="Konstantinidis K.T."/>
            <person name="Eloe-Fadrosh E.A."/>
            <person name="Kyrpides N.C."/>
            <person name="Woyke T."/>
        </authorList>
    </citation>
    <scope>NUCLEOTIDE SEQUENCE</scope>
    <source>
        <strain evidence="2">GVMAG-S-3300013286-35</strain>
    </source>
</reference>
<dbReference type="InterPro" id="IPR029044">
    <property type="entry name" value="Nucleotide-diphossugar_trans"/>
</dbReference>